<dbReference type="RefSeq" id="XP_058338988.1">
    <property type="nucleotide sequence ID" value="XM_058490267.1"/>
</dbReference>
<accession>A0AAD7UWD9</accession>
<name>A0AAD7UWD9_9FUNG</name>
<dbReference type="AlphaFoldDB" id="A0AAD7UWD9"/>
<comment type="caution">
    <text evidence="2">The sequence shown here is derived from an EMBL/GenBank/DDBJ whole genome shotgun (WGS) entry which is preliminary data.</text>
</comment>
<evidence type="ECO:0000313" key="3">
    <source>
        <dbReference type="Proteomes" id="UP001234581"/>
    </source>
</evidence>
<feature type="compositionally biased region" description="Polar residues" evidence="1">
    <location>
        <begin position="92"/>
        <end position="104"/>
    </location>
</feature>
<protein>
    <submittedName>
        <fullName evidence="2">Uncharacterized protein</fullName>
    </submittedName>
</protein>
<keyword evidence="3" id="KW-1185">Reference proteome</keyword>
<dbReference type="EMBL" id="JARTCD010000067">
    <property type="protein sequence ID" value="KAJ8654074.1"/>
    <property type="molecule type" value="Genomic_DNA"/>
</dbReference>
<reference evidence="2 3" key="1">
    <citation type="submission" date="2023-03" db="EMBL/GenBank/DDBJ databases">
        <title>Genome sequence of Lichtheimia ornata CBS 291.66.</title>
        <authorList>
            <person name="Mohabir J.T."/>
            <person name="Shea T.P."/>
            <person name="Kurbessoian T."/>
            <person name="Berby B."/>
            <person name="Fontaine J."/>
            <person name="Livny J."/>
            <person name="Gnirke A."/>
            <person name="Stajich J.E."/>
            <person name="Cuomo C.A."/>
        </authorList>
    </citation>
    <scope>NUCLEOTIDE SEQUENCE [LARGE SCALE GENOMIC DNA]</scope>
    <source>
        <strain evidence="2">CBS 291.66</strain>
    </source>
</reference>
<sequence>MQSKGPVILEATRSTLTNKYNESEPELFTFITGTLTEVDQRRVPCPSRSGRQPEQCDLGSEQGNLIPESSNHDCQVWAFCERHGQESATREYASQPQSDTQRPMSRSKKISRIQKRINDLQREYMEVATRFLVDEFDMIIISRYPVSLMTQKVQGYKKRKISAETARKMLTWLSADSGQGPRSCIFSRHVRRLYPFTSHYRHREQRCKPFSARASAHDANLNLIFGLENLEYVCKRELFDKLCMTNSGLSMQDWRKSGGKRQRKLTRRNLVMRISHQDEEVIMEEAEALCIEIVLAYGDACFDANHIEKQIHGEKTRHLDE</sequence>
<gene>
    <name evidence="2" type="ORF">O0I10_010285</name>
</gene>
<feature type="region of interest" description="Disordered" evidence="1">
    <location>
        <begin position="88"/>
        <end position="111"/>
    </location>
</feature>
<evidence type="ECO:0000313" key="2">
    <source>
        <dbReference type="EMBL" id="KAJ8654074.1"/>
    </source>
</evidence>
<dbReference type="GeneID" id="83217689"/>
<evidence type="ECO:0000256" key="1">
    <source>
        <dbReference type="SAM" id="MobiDB-lite"/>
    </source>
</evidence>
<dbReference type="Proteomes" id="UP001234581">
    <property type="component" value="Unassembled WGS sequence"/>
</dbReference>
<organism evidence="2 3">
    <name type="scientific">Lichtheimia ornata</name>
    <dbReference type="NCBI Taxonomy" id="688661"/>
    <lineage>
        <taxon>Eukaryota</taxon>
        <taxon>Fungi</taxon>
        <taxon>Fungi incertae sedis</taxon>
        <taxon>Mucoromycota</taxon>
        <taxon>Mucoromycotina</taxon>
        <taxon>Mucoromycetes</taxon>
        <taxon>Mucorales</taxon>
        <taxon>Lichtheimiaceae</taxon>
        <taxon>Lichtheimia</taxon>
    </lineage>
</organism>
<proteinExistence type="predicted"/>